<accession>A0A8T3A2V6</accession>
<dbReference type="FunFam" id="3.30.70.2760:FF:000001">
    <property type="entry name" value="Metal-dependent phosphohydrolase HD domain-containing protein"/>
    <property type="match status" value="1"/>
</dbReference>
<feature type="domain" description="HD/PDEase" evidence="1">
    <location>
        <begin position="78"/>
        <end position="229"/>
    </location>
</feature>
<dbReference type="Pfam" id="PF01966">
    <property type="entry name" value="HD"/>
    <property type="match status" value="1"/>
</dbReference>
<dbReference type="EMBL" id="JAGYWB010000019">
    <property type="protein sequence ID" value="KAI0488511.1"/>
    <property type="molecule type" value="Genomic_DNA"/>
</dbReference>
<protein>
    <recommendedName>
        <fullName evidence="1">HD/PDEase domain-containing protein</fullName>
    </recommendedName>
</protein>
<reference evidence="2" key="1">
    <citation type="journal article" date="2022" name="Front. Genet.">
        <title>Chromosome-Scale Assembly of the Dendrobium nobile Genome Provides Insights Into the Molecular Mechanism of the Biosynthesis of the Medicinal Active Ingredient of Dendrobium.</title>
        <authorList>
            <person name="Xu Q."/>
            <person name="Niu S.-C."/>
            <person name="Li K.-L."/>
            <person name="Zheng P.-J."/>
            <person name="Zhang X.-J."/>
            <person name="Jia Y."/>
            <person name="Liu Y."/>
            <person name="Niu Y.-X."/>
            <person name="Yu L.-H."/>
            <person name="Chen D.-F."/>
            <person name="Zhang G.-Q."/>
        </authorList>
    </citation>
    <scope>NUCLEOTIDE SEQUENCE</scope>
    <source>
        <tissue evidence="2">Leaf</tissue>
    </source>
</reference>
<dbReference type="SMART" id="SM00471">
    <property type="entry name" value="HDc"/>
    <property type="match status" value="1"/>
</dbReference>
<dbReference type="AlphaFoldDB" id="A0A8T3A2V6"/>
<dbReference type="PANTHER" id="PTHR11373">
    <property type="entry name" value="DEOXYNUCLEOSIDE TRIPHOSPHATE TRIPHOSPHOHYDROLASE"/>
    <property type="match status" value="1"/>
</dbReference>
<dbReference type="SMR" id="A0A8T3A2V6"/>
<dbReference type="Proteomes" id="UP000829196">
    <property type="component" value="Unassembled WGS sequence"/>
</dbReference>
<dbReference type="CDD" id="cd00077">
    <property type="entry name" value="HDc"/>
    <property type="match status" value="1"/>
</dbReference>
<dbReference type="OrthoDB" id="9991235at2759"/>
<gene>
    <name evidence="2" type="ORF">KFK09_028345</name>
</gene>
<dbReference type="Gene3D" id="3.30.70.2760">
    <property type="match status" value="1"/>
</dbReference>
<dbReference type="GO" id="GO:0006203">
    <property type="term" value="P:dGTP catabolic process"/>
    <property type="evidence" value="ECO:0007669"/>
    <property type="project" value="TreeGrafter"/>
</dbReference>
<dbReference type="InterPro" id="IPR006674">
    <property type="entry name" value="HD_domain"/>
</dbReference>
<evidence type="ECO:0000313" key="2">
    <source>
        <dbReference type="EMBL" id="KAI0488511.1"/>
    </source>
</evidence>
<dbReference type="SUPFAM" id="SSF109604">
    <property type="entry name" value="HD-domain/PDEase-like"/>
    <property type="match status" value="1"/>
</dbReference>
<evidence type="ECO:0000259" key="1">
    <source>
        <dbReference type="SMART" id="SM00471"/>
    </source>
</evidence>
<dbReference type="GO" id="GO:0008832">
    <property type="term" value="F:dGTPase activity"/>
    <property type="evidence" value="ECO:0007669"/>
    <property type="project" value="TreeGrafter"/>
</dbReference>
<keyword evidence="3" id="KW-1185">Reference proteome</keyword>
<comment type="caution">
    <text evidence="2">The sequence shown here is derived from an EMBL/GenBank/DDBJ whole genome shotgun (WGS) entry which is preliminary data.</text>
</comment>
<dbReference type="InterPro" id="IPR050135">
    <property type="entry name" value="dGTPase-like"/>
</dbReference>
<sequence length="478" mass="55489">MRECYNDDLLLSQESAPAPALRSAGGTLDRRYLKQLYDNVHGTIYLDPMSLKFIDTEQFQRLRDLKQLGLACMVYPGAVHTRFEHSLGVYWLAGQSLQYLQTYHGAELDIDHFDVQTVKLAGLLHDIGHGPFSHMFEHKFLPRVITGSNWSHEQMSGKLVDYIVDQHHIDIDSECLKQVKEMIIASSNVSVANRMKEKRFLYDIVANGRNGIDVDKFDYIARDCRACGLGCNFQFRRLLQSMRIMDDEICYPTKEYLTVHKLFSTRADLHRTVYTHAKVMAIEHMVVDALVKANDHLEISSYITDPAEYWKLGDNILKIIETSPDPELKESRELILRIRRRDLYQFCNEYAVPKNKLDLFEDITAQDIVCSQKTSGLQLREEDVAVSNVKIDLTCGRNNPLDRISFFKDYESKEKFYISDDRISHLLPASYQDRIVRVYAKKPELVEAVSEAFENFQLRMYGIKAQVHETPEKKKRRR</sequence>
<name>A0A8T3A2V6_DENNO</name>
<evidence type="ECO:0000313" key="3">
    <source>
        <dbReference type="Proteomes" id="UP000829196"/>
    </source>
</evidence>
<dbReference type="InterPro" id="IPR003607">
    <property type="entry name" value="HD/PDEase_dom"/>
</dbReference>
<dbReference type="FunFam" id="1.10.3210.10:FF:000017">
    <property type="entry name" value="Deoxynucleoside triphosphate triphosphohydrolase SAMHD1"/>
    <property type="match status" value="1"/>
</dbReference>
<dbReference type="GO" id="GO:0005634">
    <property type="term" value="C:nucleus"/>
    <property type="evidence" value="ECO:0007669"/>
    <property type="project" value="TreeGrafter"/>
</dbReference>
<proteinExistence type="predicted"/>
<organism evidence="2 3">
    <name type="scientific">Dendrobium nobile</name>
    <name type="common">Orchid</name>
    <dbReference type="NCBI Taxonomy" id="94219"/>
    <lineage>
        <taxon>Eukaryota</taxon>
        <taxon>Viridiplantae</taxon>
        <taxon>Streptophyta</taxon>
        <taxon>Embryophyta</taxon>
        <taxon>Tracheophyta</taxon>
        <taxon>Spermatophyta</taxon>
        <taxon>Magnoliopsida</taxon>
        <taxon>Liliopsida</taxon>
        <taxon>Asparagales</taxon>
        <taxon>Orchidaceae</taxon>
        <taxon>Epidendroideae</taxon>
        <taxon>Malaxideae</taxon>
        <taxon>Dendrobiinae</taxon>
        <taxon>Dendrobium</taxon>
    </lineage>
</organism>
<dbReference type="Gene3D" id="1.10.3210.10">
    <property type="entry name" value="Hypothetical protein af1432"/>
    <property type="match status" value="1"/>
</dbReference>
<dbReference type="PANTHER" id="PTHR11373:SF4">
    <property type="entry name" value="DEOXYNUCLEOSIDE TRIPHOSPHATE TRIPHOSPHOHYDROLASE SAMHD1"/>
    <property type="match status" value="1"/>
</dbReference>